<organism evidence="4 5">
    <name type="scientific">Sulfurovum zhangzhouensis</name>
    <dbReference type="NCBI Taxonomy" id="3019067"/>
    <lineage>
        <taxon>Bacteria</taxon>
        <taxon>Pseudomonadati</taxon>
        <taxon>Campylobacterota</taxon>
        <taxon>Epsilonproteobacteria</taxon>
        <taxon>Campylobacterales</taxon>
        <taxon>Sulfurovaceae</taxon>
        <taxon>Sulfurovum</taxon>
    </lineage>
</organism>
<dbReference type="InterPro" id="IPR027385">
    <property type="entry name" value="Beta-barrel_OMP"/>
</dbReference>
<protein>
    <submittedName>
        <fullName evidence="4">Porin family protein</fullName>
    </submittedName>
</protein>
<keyword evidence="1 2" id="KW-0732">Signal</keyword>
<evidence type="ECO:0000259" key="3">
    <source>
        <dbReference type="Pfam" id="PF13505"/>
    </source>
</evidence>
<evidence type="ECO:0000256" key="1">
    <source>
        <dbReference type="ARBA" id="ARBA00022729"/>
    </source>
</evidence>
<dbReference type="Gene3D" id="2.40.160.20">
    <property type="match status" value="1"/>
</dbReference>
<evidence type="ECO:0000313" key="5">
    <source>
        <dbReference type="Proteomes" id="UP001169069"/>
    </source>
</evidence>
<dbReference type="Proteomes" id="UP001169069">
    <property type="component" value="Unassembled WGS sequence"/>
</dbReference>
<dbReference type="RefSeq" id="WP_289413201.1">
    <property type="nucleotide sequence ID" value="NZ_JAQIBD010000002.1"/>
</dbReference>
<dbReference type="EMBL" id="JAQIBD010000002">
    <property type="protein sequence ID" value="MDM5271600.1"/>
    <property type="molecule type" value="Genomic_DNA"/>
</dbReference>
<comment type="caution">
    <text evidence="4">The sequence shown here is derived from an EMBL/GenBank/DDBJ whole genome shotgun (WGS) entry which is preliminary data.</text>
</comment>
<evidence type="ECO:0000313" key="4">
    <source>
        <dbReference type="EMBL" id="MDM5271600.1"/>
    </source>
</evidence>
<proteinExistence type="predicted"/>
<accession>A0ABT7QXQ1</accession>
<dbReference type="SUPFAM" id="SSF56925">
    <property type="entry name" value="OMPA-like"/>
    <property type="match status" value="1"/>
</dbReference>
<feature type="chain" id="PRO_5045962183" evidence="2">
    <location>
        <begin position="21"/>
        <end position="207"/>
    </location>
</feature>
<sequence length="207" mass="22687">MKKITSSFVAAMAVSTFAFAGGDIAPVEPVVETQEAQSSIFDGFYVGLGYTKPMTISNVCEYDDCTIKSQGLTAQVGYEFNENIAAEVRYIRSSGDADHSTQGDYDMSIKSLGFYVKGMYAIGDFSPYVYLGAANTKLDLANNPSYFYESKTTLGYGLGLSYSVTENISVFVDYMHNDLGAFQPGEYYGWNGDLDFTATTYGVTYKF</sequence>
<keyword evidence="5" id="KW-1185">Reference proteome</keyword>
<dbReference type="InterPro" id="IPR011250">
    <property type="entry name" value="OMP/PagP_B-barrel"/>
</dbReference>
<gene>
    <name evidence="4" type="ORF">PGH07_05390</name>
</gene>
<name>A0ABT7QXQ1_9BACT</name>
<reference evidence="4" key="1">
    <citation type="submission" date="2023-01" db="EMBL/GenBank/DDBJ databases">
        <title>Sulfurovum sp. zt1-1 genome assembly.</title>
        <authorList>
            <person name="Wang J."/>
        </authorList>
    </citation>
    <scope>NUCLEOTIDE SEQUENCE</scope>
    <source>
        <strain evidence="4">Zt1-1</strain>
    </source>
</reference>
<evidence type="ECO:0000256" key="2">
    <source>
        <dbReference type="SAM" id="SignalP"/>
    </source>
</evidence>
<feature type="domain" description="Outer membrane protein beta-barrel" evidence="3">
    <location>
        <begin position="31"/>
        <end position="207"/>
    </location>
</feature>
<feature type="signal peptide" evidence="2">
    <location>
        <begin position="1"/>
        <end position="20"/>
    </location>
</feature>
<dbReference type="Pfam" id="PF13505">
    <property type="entry name" value="OMP_b-brl"/>
    <property type="match status" value="1"/>
</dbReference>